<gene>
    <name evidence="7" type="primary">LOC107226837</name>
</gene>
<dbReference type="KEGG" id="nlo:107226837"/>
<proteinExistence type="inferred from homology"/>
<evidence type="ECO:0000313" key="7">
    <source>
        <dbReference type="RefSeq" id="XP_015523269.1"/>
    </source>
</evidence>
<dbReference type="PROSITE" id="PS00941">
    <property type="entry name" value="CARBOXYLESTERASE_B_2"/>
    <property type="match status" value="1"/>
</dbReference>
<feature type="domain" description="Carboxylesterase type B" evidence="5">
    <location>
        <begin position="40"/>
        <end position="569"/>
    </location>
</feature>
<dbReference type="SUPFAM" id="SSF53474">
    <property type="entry name" value="alpha/beta-Hydrolases"/>
    <property type="match status" value="1"/>
</dbReference>
<keyword evidence="2 4" id="KW-0732">Signal</keyword>
<sequence>MKNSTRFAFTLSLLALFCNGIPNVDSQRTHARQGVGREPPTIKIPLQGSLVGKEMTWMRTQKVFAYLGIPYAKPPIRQLRFAAPDTNPLPSWSGIKEATTYAPSCQQVEGGQKLHERTYLRLLAINDADDPGVSEDCLYLNVFVPDGNPPGEGWPVMVWFHGGDFNTGTPAIWDATVFSIKQKMLIVTVAYRLNILGFFTSTDAEAPGNYGMLDQIAALDWVQKNIQYFSGQPDNVAIYGHSSGAISVGLHILSPLSRGKFSKAIAMSGDAIGSVGSPKTETSVVDQIAEKFGCNRHPTTDLIKCLRNVRAEILVQESSHIETWGPIVDYETNNTTEPFLPEDPLVTLEMGNFNAVPLLVGYSNNEQALAYIESIGNGRDENADGALSSDKFEALIDSEITAAAKKFEDNTTCEVDSDMLVKSVLFYYKPYPPTKDEMVLRDRYLDLQTEKNYAAGLTLLAGKVSRQKSAFVYRFDYRPRTAMSTEGVPDWAGVPHMFELQFVWGLPHAASSVQWNPADKKMADVMMTLFSNFVKTANPSQASMGVKWEPYTEENPGILLIDRTINMSDHNAVDYKALAFWNEYYPIVLEEARSCDCNNTSAAQSLTSASSNFHIVFFTAVLQSIVAEPVFVRRFGLF</sequence>
<dbReference type="GeneID" id="107226837"/>
<evidence type="ECO:0000313" key="6">
    <source>
        <dbReference type="Proteomes" id="UP000829291"/>
    </source>
</evidence>
<dbReference type="InterPro" id="IPR002018">
    <property type="entry name" value="CarbesteraseB"/>
</dbReference>
<protein>
    <submittedName>
        <fullName evidence="7">Carboxylesterase 5A-like</fullName>
    </submittedName>
</protein>
<accession>A0A6J0CAK3</accession>
<evidence type="ECO:0000259" key="5">
    <source>
        <dbReference type="Pfam" id="PF00135"/>
    </source>
</evidence>
<dbReference type="InterPro" id="IPR019819">
    <property type="entry name" value="Carboxylesterase_B_CS"/>
</dbReference>
<dbReference type="Pfam" id="PF00135">
    <property type="entry name" value="COesterase"/>
    <property type="match status" value="1"/>
</dbReference>
<dbReference type="Gene3D" id="3.40.50.1820">
    <property type="entry name" value="alpha/beta hydrolase"/>
    <property type="match status" value="1"/>
</dbReference>
<reference evidence="7" key="1">
    <citation type="submission" date="2025-08" db="UniProtKB">
        <authorList>
            <consortium name="RefSeq"/>
        </authorList>
    </citation>
    <scope>IDENTIFICATION</scope>
    <source>
        <tissue evidence="7">Thorax and Abdomen</tissue>
    </source>
</reference>
<dbReference type="InterPro" id="IPR051093">
    <property type="entry name" value="Neuroligin/BSAL"/>
</dbReference>
<evidence type="ECO:0000256" key="4">
    <source>
        <dbReference type="SAM" id="SignalP"/>
    </source>
</evidence>
<dbReference type="InterPro" id="IPR029058">
    <property type="entry name" value="AB_hydrolase_fold"/>
</dbReference>
<feature type="chain" id="PRO_5026986492" evidence="4">
    <location>
        <begin position="27"/>
        <end position="638"/>
    </location>
</feature>
<dbReference type="InParanoid" id="A0A6J0CAK3"/>
<organism evidence="7">
    <name type="scientific">Neodiprion lecontei</name>
    <name type="common">Redheaded pine sawfly</name>
    <dbReference type="NCBI Taxonomy" id="441921"/>
    <lineage>
        <taxon>Eukaryota</taxon>
        <taxon>Metazoa</taxon>
        <taxon>Ecdysozoa</taxon>
        <taxon>Arthropoda</taxon>
        <taxon>Hexapoda</taxon>
        <taxon>Insecta</taxon>
        <taxon>Pterygota</taxon>
        <taxon>Neoptera</taxon>
        <taxon>Endopterygota</taxon>
        <taxon>Hymenoptera</taxon>
        <taxon>Tenthredinoidea</taxon>
        <taxon>Diprionidae</taxon>
        <taxon>Diprioninae</taxon>
        <taxon>Neodiprion</taxon>
    </lineage>
</organism>
<keyword evidence="6" id="KW-1185">Reference proteome</keyword>
<dbReference type="AlphaFoldDB" id="A0A6J0CAK3"/>
<feature type="signal peptide" evidence="4">
    <location>
        <begin position="1"/>
        <end position="26"/>
    </location>
</feature>
<dbReference type="PANTHER" id="PTHR43903">
    <property type="entry name" value="NEUROLIGIN"/>
    <property type="match status" value="1"/>
</dbReference>
<name>A0A6J0CAK3_NEOLC</name>
<comment type="similarity">
    <text evidence="1">Belongs to the type-B carboxylesterase/lipase family.</text>
</comment>
<evidence type="ECO:0000256" key="2">
    <source>
        <dbReference type="ARBA" id="ARBA00022729"/>
    </source>
</evidence>
<dbReference type="Proteomes" id="UP000829291">
    <property type="component" value="Chromosome 5"/>
</dbReference>
<evidence type="ECO:0000256" key="1">
    <source>
        <dbReference type="ARBA" id="ARBA00005964"/>
    </source>
</evidence>
<dbReference type="OrthoDB" id="408631at2759"/>
<evidence type="ECO:0000256" key="3">
    <source>
        <dbReference type="ARBA" id="ARBA00023180"/>
    </source>
</evidence>
<dbReference type="RefSeq" id="XP_015523269.1">
    <property type="nucleotide sequence ID" value="XM_015667783.2"/>
</dbReference>
<keyword evidence="3" id="KW-0325">Glycoprotein</keyword>